<dbReference type="Proteomes" id="UP001059596">
    <property type="component" value="Chromosome 3R"/>
</dbReference>
<comment type="caution">
    <text evidence="1">The sequence shown here is derived from an EMBL/GenBank/DDBJ whole genome shotgun (WGS) entry which is preliminary data.</text>
</comment>
<dbReference type="EMBL" id="JAMKOV010000001">
    <property type="protein sequence ID" value="KAI8043887.1"/>
    <property type="molecule type" value="Genomic_DNA"/>
</dbReference>
<proteinExistence type="predicted"/>
<keyword evidence="2" id="KW-1185">Reference proteome</keyword>
<reference evidence="1" key="1">
    <citation type="journal article" date="2023" name="Genome Biol. Evol.">
        <title>Long-read-based Genome Assembly of Drosophila gunungcola Reveals Fewer Chemosensory Genes in Flower-breeding Species.</title>
        <authorList>
            <person name="Negi A."/>
            <person name="Liao B.Y."/>
            <person name="Yeh S.D."/>
        </authorList>
    </citation>
    <scope>NUCLEOTIDE SEQUENCE</scope>
    <source>
        <strain evidence="1">Sukarami</strain>
    </source>
</reference>
<dbReference type="AlphaFoldDB" id="A0A9P9YVK0"/>
<accession>A0A9P9YVK0</accession>
<protein>
    <submittedName>
        <fullName evidence="1">Uncharacterized protein</fullName>
    </submittedName>
</protein>
<evidence type="ECO:0000313" key="1">
    <source>
        <dbReference type="EMBL" id="KAI8043887.1"/>
    </source>
</evidence>
<sequence length="88" mass="10180">MKFPQSTLHIIVPLIKWRTRKRVEMGSVNKHLTVFLPPEMTLEKRQINQLWKGNGNKNTKWPSMLTVDMAEDLLSLGFNKSSEGLNMV</sequence>
<evidence type="ECO:0000313" key="2">
    <source>
        <dbReference type="Proteomes" id="UP001059596"/>
    </source>
</evidence>
<organism evidence="1 2">
    <name type="scientific">Drosophila gunungcola</name>
    <name type="common">fruit fly</name>
    <dbReference type="NCBI Taxonomy" id="103775"/>
    <lineage>
        <taxon>Eukaryota</taxon>
        <taxon>Metazoa</taxon>
        <taxon>Ecdysozoa</taxon>
        <taxon>Arthropoda</taxon>
        <taxon>Hexapoda</taxon>
        <taxon>Insecta</taxon>
        <taxon>Pterygota</taxon>
        <taxon>Neoptera</taxon>
        <taxon>Endopterygota</taxon>
        <taxon>Diptera</taxon>
        <taxon>Brachycera</taxon>
        <taxon>Muscomorpha</taxon>
        <taxon>Ephydroidea</taxon>
        <taxon>Drosophilidae</taxon>
        <taxon>Drosophila</taxon>
        <taxon>Sophophora</taxon>
    </lineage>
</organism>
<name>A0A9P9YVK0_9MUSC</name>
<gene>
    <name evidence="1" type="ORF">M5D96_000030</name>
</gene>